<dbReference type="InterPro" id="IPR023827">
    <property type="entry name" value="Peptidase_S8_Asp-AS"/>
</dbReference>
<dbReference type="InterPro" id="IPR036852">
    <property type="entry name" value="Peptidase_S8/S53_dom_sf"/>
</dbReference>
<dbReference type="PANTHER" id="PTHR43806">
    <property type="entry name" value="PEPTIDASE S8"/>
    <property type="match status" value="1"/>
</dbReference>
<dbReference type="GO" id="GO:0006508">
    <property type="term" value="P:proteolysis"/>
    <property type="evidence" value="ECO:0007669"/>
    <property type="project" value="UniProtKB-KW"/>
</dbReference>
<evidence type="ECO:0000256" key="6">
    <source>
        <dbReference type="RuleBase" id="RU003355"/>
    </source>
</evidence>
<evidence type="ECO:0000256" key="7">
    <source>
        <dbReference type="SAM" id="MobiDB-lite"/>
    </source>
</evidence>
<proteinExistence type="inferred from homology"/>
<dbReference type="Gene3D" id="3.40.50.200">
    <property type="entry name" value="Peptidase S8/S53 domain"/>
    <property type="match status" value="1"/>
</dbReference>
<dbReference type="PRINTS" id="PR00723">
    <property type="entry name" value="SUBTILISIN"/>
</dbReference>
<keyword evidence="3 5" id="KW-0378">Hydrolase</keyword>
<keyword evidence="4 5" id="KW-0720">Serine protease</keyword>
<organism evidence="9 10">
    <name type="scientific">Saccharopolyspora aridisoli</name>
    <dbReference type="NCBI Taxonomy" id="2530385"/>
    <lineage>
        <taxon>Bacteria</taxon>
        <taxon>Bacillati</taxon>
        <taxon>Actinomycetota</taxon>
        <taxon>Actinomycetes</taxon>
        <taxon>Pseudonocardiales</taxon>
        <taxon>Pseudonocardiaceae</taxon>
        <taxon>Saccharopolyspora</taxon>
    </lineage>
</organism>
<dbReference type="PANTHER" id="PTHR43806:SF11">
    <property type="entry name" value="CEREVISIN-RELATED"/>
    <property type="match status" value="1"/>
</dbReference>
<evidence type="ECO:0000256" key="3">
    <source>
        <dbReference type="ARBA" id="ARBA00022801"/>
    </source>
</evidence>
<feature type="active site" description="Charge relay system" evidence="5">
    <location>
        <position position="399"/>
    </location>
</feature>
<dbReference type="EMBL" id="SMKV01000004">
    <property type="protein sequence ID" value="TDC95455.1"/>
    <property type="molecule type" value="Genomic_DNA"/>
</dbReference>
<protein>
    <submittedName>
        <fullName evidence="9">Peptidase S8</fullName>
    </submittedName>
</protein>
<keyword evidence="10" id="KW-1185">Reference proteome</keyword>
<dbReference type="Pfam" id="PF00082">
    <property type="entry name" value="Peptidase_S8"/>
    <property type="match status" value="1"/>
</dbReference>
<dbReference type="OrthoDB" id="9766923at2"/>
<evidence type="ECO:0000313" key="9">
    <source>
        <dbReference type="EMBL" id="TDC95455.1"/>
    </source>
</evidence>
<feature type="active site" description="Charge relay system" evidence="5">
    <location>
        <position position="195"/>
    </location>
</feature>
<keyword evidence="2 5" id="KW-0645">Protease</keyword>
<dbReference type="InterPro" id="IPR023828">
    <property type="entry name" value="Peptidase_S8_Ser-AS"/>
</dbReference>
<evidence type="ECO:0000256" key="5">
    <source>
        <dbReference type="PROSITE-ProRule" id="PRU01240"/>
    </source>
</evidence>
<sequence length="450" mass="45942">MTGAMPSFANGDPEFGRRVPDELGAPTGRYMVVLADEVQGDETATAEALRSVAGVTNVARSSDFAAGALDVDQAESADAMVFSELGVAVVSADPGRASSIIATAEEDSRVIAVESEQILHTLTQPQGLTAGYLHGFRDAASLLCDQLADTDGAATLAEPAATQFVDTPVMTWGLQATGVATAQPAGQGTKVAVLDTGFDRGHPDFAGRNVTAQSFVSGQTVQDGQGHGTHCIGTACGPQRPPTPPGSRRYGVDHGAHILVGKVLSNQGSGTDTNILAGINWAIANGAKIISMSLGADIPAVSQRYEAVGRRALDRGVLIVAAAGNNADRSSGNVGFVGIPANSPSIMAVGAVDSQLHIAEFSARSNPVSGGQVDIVGPGVQVYSSWPMTKRYHTINGTSMATPHVAGIASLWAQQTGATGGALWSVLTRTARRLPLPSIDAGAGLAQASQ</sequence>
<dbReference type="GO" id="GO:0004252">
    <property type="term" value="F:serine-type endopeptidase activity"/>
    <property type="evidence" value="ECO:0007669"/>
    <property type="project" value="UniProtKB-UniRule"/>
</dbReference>
<dbReference type="Proteomes" id="UP000294744">
    <property type="component" value="Unassembled WGS sequence"/>
</dbReference>
<accession>A0A4V2Y8C3</accession>
<dbReference type="PROSITE" id="PS00136">
    <property type="entry name" value="SUBTILASE_ASP"/>
    <property type="match status" value="1"/>
</dbReference>
<feature type="domain" description="Peptidase S8/S53" evidence="8">
    <location>
        <begin position="186"/>
        <end position="434"/>
    </location>
</feature>
<evidence type="ECO:0000259" key="8">
    <source>
        <dbReference type="Pfam" id="PF00082"/>
    </source>
</evidence>
<evidence type="ECO:0000256" key="1">
    <source>
        <dbReference type="ARBA" id="ARBA00011073"/>
    </source>
</evidence>
<dbReference type="InterPro" id="IPR050131">
    <property type="entry name" value="Peptidase_S8_subtilisin-like"/>
</dbReference>
<comment type="similarity">
    <text evidence="1 5 6">Belongs to the peptidase S8 family.</text>
</comment>
<dbReference type="InterPro" id="IPR015500">
    <property type="entry name" value="Peptidase_S8_subtilisin-rel"/>
</dbReference>
<dbReference type="PROSITE" id="PS00138">
    <property type="entry name" value="SUBTILASE_SER"/>
    <property type="match status" value="1"/>
</dbReference>
<feature type="active site" description="Charge relay system" evidence="5">
    <location>
        <position position="227"/>
    </location>
</feature>
<dbReference type="SUPFAM" id="SSF52743">
    <property type="entry name" value="Subtilisin-like"/>
    <property type="match status" value="1"/>
</dbReference>
<name>A0A4V2Y8C3_9PSEU</name>
<reference evidence="9 10" key="1">
    <citation type="submission" date="2019-03" db="EMBL/GenBank/DDBJ databases">
        <title>Draft genome sequences of novel Actinobacteria.</title>
        <authorList>
            <person name="Sahin N."/>
            <person name="Ay H."/>
            <person name="Saygin H."/>
        </authorList>
    </citation>
    <scope>NUCLEOTIDE SEQUENCE [LARGE SCALE GENOMIC DNA]</scope>
    <source>
        <strain evidence="9 10">16K404</strain>
    </source>
</reference>
<dbReference type="InterPro" id="IPR000209">
    <property type="entry name" value="Peptidase_S8/S53_dom"/>
</dbReference>
<feature type="region of interest" description="Disordered" evidence="7">
    <location>
        <begin position="1"/>
        <end position="22"/>
    </location>
</feature>
<dbReference type="AlphaFoldDB" id="A0A4V2Y8C3"/>
<comment type="caution">
    <text evidence="9">The sequence shown here is derived from an EMBL/GenBank/DDBJ whole genome shotgun (WGS) entry which is preliminary data.</text>
</comment>
<evidence type="ECO:0000256" key="4">
    <source>
        <dbReference type="ARBA" id="ARBA00022825"/>
    </source>
</evidence>
<dbReference type="PROSITE" id="PS51892">
    <property type="entry name" value="SUBTILASE"/>
    <property type="match status" value="1"/>
</dbReference>
<gene>
    <name evidence="9" type="ORF">E1161_04560</name>
</gene>
<evidence type="ECO:0000256" key="2">
    <source>
        <dbReference type="ARBA" id="ARBA00022670"/>
    </source>
</evidence>
<evidence type="ECO:0000313" key="10">
    <source>
        <dbReference type="Proteomes" id="UP000294744"/>
    </source>
</evidence>